<gene>
    <name evidence="3" type="ORF">PMAYCL1PPCAC_30656</name>
</gene>
<keyword evidence="4" id="KW-1185">Reference proteome</keyword>
<keyword evidence="1" id="KW-0479">Metal-binding</keyword>
<keyword evidence="1" id="KW-0408">Iron</keyword>
<dbReference type="InterPro" id="IPR009050">
    <property type="entry name" value="Globin-like_sf"/>
</dbReference>
<organism evidence="3 4">
    <name type="scientific">Pristionchus mayeri</name>
    <dbReference type="NCBI Taxonomy" id="1317129"/>
    <lineage>
        <taxon>Eukaryota</taxon>
        <taxon>Metazoa</taxon>
        <taxon>Ecdysozoa</taxon>
        <taxon>Nematoda</taxon>
        <taxon>Chromadorea</taxon>
        <taxon>Rhabditida</taxon>
        <taxon>Rhabditina</taxon>
        <taxon>Diplogasteromorpha</taxon>
        <taxon>Diplogasteroidea</taxon>
        <taxon>Neodiplogasteridae</taxon>
        <taxon>Pristionchus</taxon>
    </lineage>
</organism>
<dbReference type="GO" id="GO:0020037">
    <property type="term" value="F:heme binding"/>
    <property type="evidence" value="ECO:0007669"/>
    <property type="project" value="InterPro"/>
</dbReference>
<comment type="caution">
    <text evidence="3">The sequence shown here is derived from an EMBL/GenBank/DDBJ whole genome shotgun (WGS) entry which is preliminary data.</text>
</comment>
<dbReference type="InterPro" id="IPR000971">
    <property type="entry name" value="Globin"/>
</dbReference>
<dbReference type="Gene3D" id="1.10.490.10">
    <property type="entry name" value="Globins"/>
    <property type="match status" value="1"/>
</dbReference>
<dbReference type="InterPro" id="IPR044399">
    <property type="entry name" value="Mb-like_M"/>
</dbReference>
<comment type="similarity">
    <text evidence="1">Belongs to the globin family.</text>
</comment>
<feature type="domain" description="Globin" evidence="2">
    <location>
        <begin position="29"/>
        <end position="169"/>
    </location>
</feature>
<evidence type="ECO:0000313" key="3">
    <source>
        <dbReference type="EMBL" id="GMR60461.1"/>
    </source>
</evidence>
<dbReference type="AlphaFoldDB" id="A0AAN5DCE8"/>
<keyword evidence="1" id="KW-0561">Oxygen transport</keyword>
<evidence type="ECO:0000259" key="2">
    <source>
        <dbReference type="PROSITE" id="PS01033"/>
    </source>
</evidence>
<sequence>MGLCASKRNIVDIKKKLPDKETRLTSQILCDSLSLAVVGNGEPPVENGQELYQFLFKIDPRMQSHFLGAHEFMGQDPKQNTRFAKQGQRLLMSIHTIAANFDNPEAFDKNVSDLIKRHEDRMVEPGLWKLFFPFFALFIKTKGDLTPIEEDAWRQLGDRFNSVAQSTLKSMGMPYEED</sequence>
<evidence type="ECO:0000256" key="1">
    <source>
        <dbReference type="RuleBase" id="RU000356"/>
    </source>
</evidence>
<dbReference type="InterPro" id="IPR012292">
    <property type="entry name" value="Globin/Proto"/>
</dbReference>
<evidence type="ECO:0000313" key="4">
    <source>
        <dbReference type="Proteomes" id="UP001328107"/>
    </source>
</evidence>
<dbReference type="PROSITE" id="PS01033">
    <property type="entry name" value="GLOBIN"/>
    <property type="match status" value="1"/>
</dbReference>
<dbReference type="SUPFAM" id="SSF46458">
    <property type="entry name" value="Globin-like"/>
    <property type="match status" value="1"/>
</dbReference>
<name>A0AAN5DCE8_9BILA</name>
<accession>A0AAN5DCE8</accession>
<keyword evidence="1" id="KW-0813">Transport</keyword>
<dbReference type="CDD" id="cd01040">
    <property type="entry name" value="Mb-like"/>
    <property type="match status" value="1"/>
</dbReference>
<dbReference type="GO" id="GO:0005344">
    <property type="term" value="F:oxygen carrier activity"/>
    <property type="evidence" value="ECO:0007669"/>
    <property type="project" value="UniProtKB-KW"/>
</dbReference>
<reference evidence="4" key="1">
    <citation type="submission" date="2022-10" db="EMBL/GenBank/DDBJ databases">
        <title>Genome assembly of Pristionchus species.</title>
        <authorList>
            <person name="Yoshida K."/>
            <person name="Sommer R.J."/>
        </authorList>
    </citation>
    <scope>NUCLEOTIDE SEQUENCE [LARGE SCALE GENOMIC DNA]</scope>
    <source>
        <strain evidence="4">RS5460</strain>
    </source>
</reference>
<dbReference type="EMBL" id="BTRK01000006">
    <property type="protein sequence ID" value="GMR60461.1"/>
    <property type="molecule type" value="Genomic_DNA"/>
</dbReference>
<keyword evidence="1" id="KW-0349">Heme</keyword>
<dbReference type="Pfam" id="PF00042">
    <property type="entry name" value="Globin"/>
    <property type="match status" value="1"/>
</dbReference>
<proteinExistence type="inferred from homology"/>
<protein>
    <recommendedName>
        <fullName evidence="2">Globin domain-containing protein</fullName>
    </recommendedName>
</protein>
<dbReference type="GO" id="GO:0019825">
    <property type="term" value="F:oxygen binding"/>
    <property type="evidence" value="ECO:0007669"/>
    <property type="project" value="InterPro"/>
</dbReference>
<dbReference type="Proteomes" id="UP001328107">
    <property type="component" value="Unassembled WGS sequence"/>
</dbReference>